<dbReference type="GO" id="GO:0005829">
    <property type="term" value="C:cytosol"/>
    <property type="evidence" value="ECO:0007669"/>
    <property type="project" value="TreeGrafter"/>
</dbReference>
<name>A0A6J7G8H3_9ZZZZ</name>
<proteinExistence type="predicted"/>
<dbReference type="AlphaFoldDB" id="A0A6J7G8H3"/>
<dbReference type="NCBIfam" id="TIGR03558">
    <property type="entry name" value="oxido_grp_1"/>
    <property type="match status" value="1"/>
</dbReference>
<dbReference type="PANTHER" id="PTHR30137:SF6">
    <property type="entry name" value="LUCIFERASE-LIKE MONOOXYGENASE"/>
    <property type="match status" value="1"/>
</dbReference>
<feature type="domain" description="Luciferase-like" evidence="2">
    <location>
        <begin position="12"/>
        <end position="309"/>
    </location>
</feature>
<dbReference type="InterPro" id="IPR019949">
    <property type="entry name" value="CmoO-like"/>
</dbReference>
<organism evidence="3">
    <name type="scientific">freshwater metagenome</name>
    <dbReference type="NCBI Taxonomy" id="449393"/>
    <lineage>
        <taxon>unclassified sequences</taxon>
        <taxon>metagenomes</taxon>
        <taxon>ecological metagenomes</taxon>
    </lineage>
</organism>
<evidence type="ECO:0000256" key="1">
    <source>
        <dbReference type="ARBA" id="ARBA00007789"/>
    </source>
</evidence>
<protein>
    <submittedName>
        <fullName evidence="3">Unannotated protein</fullName>
    </submittedName>
</protein>
<accession>A0A6J7G8H3</accession>
<dbReference type="Gene3D" id="3.20.20.30">
    <property type="entry name" value="Luciferase-like domain"/>
    <property type="match status" value="1"/>
</dbReference>
<dbReference type="PANTHER" id="PTHR30137">
    <property type="entry name" value="LUCIFERASE-LIKE MONOOXYGENASE"/>
    <property type="match status" value="1"/>
</dbReference>
<reference evidence="3" key="1">
    <citation type="submission" date="2020-05" db="EMBL/GenBank/DDBJ databases">
        <authorList>
            <person name="Chiriac C."/>
            <person name="Salcher M."/>
            <person name="Ghai R."/>
            <person name="Kavagutti S V."/>
        </authorList>
    </citation>
    <scope>NUCLEOTIDE SEQUENCE</scope>
</reference>
<comment type="similarity">
    <text evidence="1">To bacterial alkanal monooxygenase alpha and beta chains.</text>
</comment>
<dbReference type="InterPro" id="IPR050766">
    <property type="entry name" value="Bact_Lucif_Oxidored"/>
</dbReference>
<evidence type="ECO:0000259" key="2">
    <source>
        <dbReference type="Pfam" id="PF00296"/>
    </source>
</evidence>
<dbReference type="EMBL" id="CAFBMK010000019">
    <property type="protein sequence ID" value="CAB4900930.1"/>
    <property type="molecule type" value="Genomic_DNA"/>
</dbReference>
<evidence type="ECO:0000313" key="3">
    <source>
        <dbReference type="EMBL" id="CAB4900930.1"/>
    </source>
</evidence>
<dbReference type="InterPro" id="IPR036661">
    <property type="entry name" value="Luciferase-like_sf"/>
</dbReference>
<gene>
    <name evidence="3" type="ORF">UFOPK3564_00564</name>
</gene>
<dbReference type="SUPFAM" id="SSF51679">
    <property type="entry name" value="Bacterial luciferase-like"/>
    <property type="match status" value="1"/>
</dbReference>
<dbReference type="InterPro" id="IPR011251">
    <property type="entry name" value="Luciferase-like_dom"/>
</dbReference>
<sequence length="339" mass="35732">MLLSILDQAPTRVGGAPGHAFRDALELARVADDLGYHRFWVAEHHAIGSVAISAPEVLIGVLAHTTSRVRVGSGGMLLPNHRPIHVVEQFRSLEALAPGRIDLGIGRSEGAIDEAIVRAFGRPADNAHGAGYEDQLDELLAFGEVLPWPEGHPLSTARAAPTDVPLPPVFLLGSSSSSAATAARRGLGYGFAAHTNTQGAADAVQAYRRAFQPARPGDRPHAILALKVTVGEDDEHARALAAPSHLSMVRARLGDRSPMVSVDDALAHRWTAEERAAEAEFVDTRADVVGGVETVRAGIEAAVEASGADEVIAITNTPDPEERRASFRRLAGAFALATA</sequence>
<dbReference type="GO" id="GO:0016705">
    <property type="term" value="F:oxidoreductase activity, acting on paired donors, with incorporation or reduction of molecular oxygen"/>
    <property type="evidence" value="ECO:0007669"/>
    <property type="project" value="InterPro"/>
</dbReference>
<dbReference type="Pfam" id="PF00296">
    <property type="entry name" value="Bac_luciferase"/>
    <property type="match status" value="1"/>
</dbReference>